<organism evidence="2">
    <name type="scientific">marine metagenome</name>
    <dbReference type="NCBI Taxonomy" id="408172"/>
    <lineage>
        <taxon>unclassified sequences</taxon>
        <taxon>metagenomes</taxon>
        <taxon>ecological metagenomes</taxon>
    </lineage>
</organism>
<feature type="compositionally biased region" description="Pro residues" evidence="1">
    <location>
        <begin position="130"/>
        <end position="140"/>
    </location>
</feature>
<accession>A0A382H7S2</accession>
<evidence type="ECO:0000256" key="1">
    <source>
        <dbReference type="SAM" id="MobiDB-lite"/>
    </source>
</evidence>
<reference evidence="2" key="1">
    <citation type="submission" date="2018-05" db="EMBL/GenBank/DDBJ databases">
        <authorList>
            <person name="Lanie J.A."/>
            <person name="Ng W.-L."/>
            <person name="Kazmierczak K.M."/>
            <person name="Andrzejewski T.M."/>
            <person name="Davidsen T.M."/>
            <person name="Wayne K.J."/>
            <person name="Tettelin H."/>
            <person name="Glass J.I."/>
            <person name="Rusch D."/>
            <person name="Podicherti R."/>
            <person name="Tsui H.-C.T."/>
            <person name="Winkler M.E."/>
        </authorList>
    </citation>
    <scope>NUCLEOTIDE SEQUENCE</scope>
</reference>
<sequence>MQPKYAKGAYFDSETSFNNAIMNPEGYYYTAALKSPQHPVTGKPALKFPGVDDPSHPMADKRKQDQNFNSQLVAALGTAPVQAVATTQEPSTILDPNRGGLSTADITKPQPATTASQVTPPAQPASQVTPPTPENIPPMPKAAGRAGIVKQNQWKQKYGKTHNPDGTPKQ</sequence>
<feature type="compositionally biased region" description="Basic and acidic residues" evidence="1">
    <location>
        <begin position="53"/>
        <end position="62"/>
    </location>
</feature>
<feature type="region of interest" description="Disordered" evidence="1">
    <location>
        <begin position="40"/>
        <end position="62"/>
    </location>
</feature>
<dbReference type="EMBL" id="UINC01059493">
    <property type="protein sequence ID" value="SVB82967.1"/>
    <property type="molecule type" value="Genomic_DNA"/>
</dbReference>
<gene>
    <name evidence="2" type="ORF">METZ01_LOCUS235821</name>
</gene>
<proteinExistence type="predicted"/>
<protein>
    <submittedName>
        <fullName evidence="2">Uncharacterized protein</fullName>
    </submittedName>
</protein>
<evidence type="ECO:0000313" key="2">
    <source>
        <dbReference type="EMBL" id="SVB82967.1"/>
    </source>
</evidence>
<feature type="compositionally biased region" description="Polar residues" evidence="1">
    <location>
        <begin position="110"/>
        <end position="129"/>
    </location>
</feature>
<feature type="region of interest" description="Disordered" evidence="1">
    <location>
        <begin position="83"/>
        <end position="170"/>
    </location>
</feature>
<dbReference type="AlphaFoldDB" id="A0A382H7S2"/>
<name>A0A382H7S2_9ZZZZ</name>